<feature type="transmembrane region" description="Helical" evidence="1">
    <location>
        <begin position="29"/>
        <end position="47"/>
    </location>
</feature>
<dbReference type="PATRIC" id="fig|68223.7.peg.6898"/>
<gene>
    <name evidence="2" type="ORF">VR44_40505</name>
</gene>
<keyword evidence="1" id="KW-0812">Transmembrane</keyword>
<accession>A0A0F4I312</accession>
<keyword evidence="1" id="KW-1133">Transmembrane helix</keyword>
<sequence>MPGFLLRNFLLLAVESGAAALLRDPGTPWIPVLLAVFVAGSAVPHGTEAELGGRFLVALTAVGVALAGAGAWEGHGLAATAGLAVLLLVQTAALLRLSRGGRGRPVRR</sequence>
<dbReference type="RefSeq" id="WP_045952707.1">
    <property type="nucleotide sequence ID" value="NZ_JZWV01001764.1"/>
</dbReference>
<comment type="caution">
    <text evidence="2">The sequence shown here is derived from an EMBL/GenBank/DDBJ whole genome shotgun (WGS) entry which is preliminary data.</text>
</comment>
<dbReference type="AlphaFoldDB" id="A0A0F4I312"/>
<dbReference type="EMBL" id="JZWV01001764">
    <property type="protein sequence ID" value="KJY16317.1"/>
    <property type="molecule type" value="Genomic_DNA"/>
</dbReference>
<keyword evidence="3" id="KW-1185">Reference proteome</keyword>
<feature type="transmembrane region" description="Helical" evidence="1">
    <location>
        <begin position="54"/>
        <end position="72"/>
    </location>
</feature>
<feature type="transmembrane region" description="Helical" evidence="1">
    <location>
        <begin position="78"/>
        <end position="98"/>
    </location>
</feature>
<proteinExistence type="predicted"/>
<dbReference type="Proteomes" id="UP000033551">
    <property type="component" value="Unassembled WGS sequence"/>
</dbReference>
<evidence type="ECO:0000313" key="2">
    <source>
        <dbReference type="EMBL" id="KJY16317.1"/>
    </source>
</evidence>
<name>A0A0F4I312_9ACTN</name>
<reference evidence="2 3" key="1">
    <citation type="submission" date="2015-02" db="EMBL/GenBank/DDBJ databases">
        <authorList>
            <person name="Ju K.-S."/>
            <person name="Doroghazi J.R."/>
            <person name="Metcalf W."/>
        </authorList>
    </citation>
    <scope>NUCLEOTIDE SEQUENCE [LARGE SCALE GENOMIC DNA]</scope>
    <source>
        <strain evidence="2 3">NRRL ISP-5550</strain>
    </source>
</reference>
<keyword evidence="1" id="KW-0472">Membrane</keyword>
<dbReference type="STRING" id="68223.GCA_002028425_01938"/>
<evidence type="ECO:0000256" key="1">
    <source>
        <dbReference type="SAM" id="Phobius"/>
    </source>
</evidence>
<organism evidence="2 3">
    <name type="scientific">Streptomyces katrae</name>
    <dbReference type="NCBI Taxonomy" id="68223"/>
    <lineage>
        <taxon>Bacteria</taxon>
        <taxon>Bacillati</taxon>
        <taxon>Actinomycetota</taxon>
        <taxon>Actinomycetes</taxon>
        <taxon>Kitasatosporales</taxon>
        <taxon>Streptomycetaceae</taxon>
        <taxon>Streptomyces</taxon>
    </lineage>
</organism>
<protein>
    <submittedName>
        <fullName evidence="2">Uncharacterized protein</fullName>
    </submittedName>
</protein>
<evidence type="ECO:0000313" key="3">
    <source>
        <dbReference type="Proteomes" id="UP000033551"/>
    </source>
</evidence>
<feature type="non-terminal residue" evidence="2">
    <location>
        <position position="108"/>
    </location>
</feature>